<name>A0A1V0SI35_9VIRU</name>
<evidence type="ECO:0000256" key="2">
    <source>
        <dbReference type="ARBA" id="ARBA00023163"/>
    </source>
</evidence>
<evidence type="ECO:0000313" key="4">
    <source>
        <dbReference type="EMBL" id="ARF11386.1"/>
    </source>
</evidence>
<dbReference type="SUPFAM" id="SSF63562">
    <property type="entry name" value="RPB6/omega subunit-like"/>
    <property type="match status" value="1"/>
</dbReference>
<dbReference type="GO" id="GO:0042797">
    <property type="term" value="P:tRNA transcription by RNA polymerase III"/>
    <property type="evidence" value="ECO:0007669"/>
    <property type="project" value="TreeGrafter"/>
</dbReference>
<dbReference type="InterPro" id="IPR036161">
    <property type="entry name" value="RPB6/omega-like_sf"/>
</dbReference>
<evidence type="ECO:0000256" key="1">
    <source>
        <dbReference type="ARBA" id="ARBA00022478"/>
    </source>
</evidence>
<sequence length="208" mass="24271">MSSKKNLKTPKKKENIKKPEELKKEEIKIEELVEKPTEDPVDEVEETPEEIEINEEDEDDNFGDDDAEIEDEDKKIDNDVEEVDINENDDEEAPEKDNCLYNVDETSDNEDDIVFDDDDDPEIKMIVDGPQRVTKPILFHYEKVRLIGDRTQQLTLGAKPMVKDIERLTSKEIAELELKHNVIPLIIERVLPNGMKERWHISELDQVF</sequence>
<dbReference type="PANTHER" id="PTHR47227">
    <property type="entry name" value="DNA-DIRECTED RNA POLYMERASE SUBUNIT K"/>
    <property type="match status" value="1"/>
</dbReference>
<dbReference type="GO" id="GO:0003899">
    <property type="term" value="F:DNA-directed RNA polymerase activity"/>
    <property type="evidence" value="ECO:0007669"/>
    <property type="project" value="InterPro"/>
</dbReference>
<gene>
    <name evidence="4" type="ORF">Klosneuvirus_1_243</name>
</gene>
<feature type="compositionally biased region" description="Acidic residues" evidence="3">
    <location>
        <begin position="79"/>
        <end position="94"/>
    </location>
</feature>
<dbReference type="GO" id="GO:0000428">
    <property type="term" value="C:DNA-directed RNA polymerase complex"/>
    <property type="evidence" value="ECO:0007669"/>
    <property type="project" value="UniProtKB-KW"/>
</dbReference>
<reference evidence="4" key="1">
    <citation type="journal article" date="2017" name="Science">
        <title>Giant viruses with an expanded complement of translation system components.</title>
        <authorList>
            <person name="Schulz F."/>
            <person name="Yutin N."/>
            <person name="Ivanova N.N."/>
            <person name="Ortega D.R."/>
            <person name="Lee T.K."/>
            <person name="Vierheilig J."/>
            <person name="Daims H."/>
            <person name="Horn M."/>
            <person name="Wagner M."/>
            <person name="Jensen G.J."/>
            <person name="Kyrpides N.C."/>
            <person name="Koonin E.V."/>
            <person name="Woyke T."/>
        </authorList>
    </citation>
    <scope>NUCLEOTIDE SEQUENCE</scope>
    <source>
        <strain evidence="4">KNV1</strain>
    </source>
</reference>
<feature type="compositionally biased region" description="Acidic residues" evidence="3">
    <location>
        <begin position="39"/>
        <end position="71"/>
    </location>
</feature>
<feature type="region of interest" description="Disordered" evidence="3">
    <location>
        <begin position="1"/>
        <end position="97"/>
    </location>
</feature>
<dbReference type="Gene3D" id="3.90.940.10">
    <property type="match status" value="1"/>
</dbReference>
<accession>A0A1V0SI35</accession>
<proteinExistence type="predicted"/>
<keyword evidence="2" id="KW-0804">Transcription</keyword>
<keyword evidence="1 4" id="KW-0240">DNA-directed RNA polymerase</keyword>
<dbReference type="PANTHER" id="PTHR47227:SF5">
    <property type="entry name" value="DNA-DIRECTED RNA POLYMERASES I, II, AND III SUBUNIT RPABC2"/>
    <property type="match status" value="1"/>
</dbReference>
<dbReference type="GO" id="GO:0006360">
    <property type="term" value="P:transcription by RNA polymerase I"/>
    <property type="evidence" value="ECO:0007669"/>
    <property type="project" value="TreeGrafter"/>
</dbReference>
<dbReference type="EMBL" id="KY684108">
    <property type="protein sequence ID" value="ARF11386.1"/>
    <property type="molecule type" value="Genomic_DNA"/>
</dbReference>
<feature type="compositionally biased region" description="Basic residues" evidence="3">
    <location>
        <begin position="1"/>
        <end position="11"/>
    </location>
</feature>
<evidence type="ECO:0000256" key="3">
    <source>
        <dbReference type="SAM" id="MobiDB-lite"/>
    </source>
</evidence>
<organism evidence="4">
    <name type="scientific">Klosneuvirus KNV1</name>
    <dbReference type="NCBI Taxonomy" id="1977640"/>
    <lineage>
        <taxon>Viruses</taxon>
        <taxon>Varidnaviria</taxon>
        <taxon>Bamfordvirae</taxon>
        <taxon>Nucleocytoviricota</taxon>
        <taxon>Megaviricetes</taxon>
        <taxon>Imitervirales</taxon>
        <taxon>Mimiviridae</taxon>
        <taxon>Klosneuvirinae</taxon>
        <taxon>Klosneuvirus</taxon>
    </lineage>
</organism>
<dbReference type="GO" id="GO:0006366">
    <property type="term" value="P:transcription by RNA polymerase II"/>
    <property type="evidence" value="ECO:0007669"/>
    <property type="project" value="TreeGrafter"/>
</dbReference>
<dbReference type="GO" id="GO:0003677">
    <property type="term" value="F:DNA binding"/>
    <property type="evidence" value="ECO:0007669"/>
    <property type="project" value="InterPro"/>
</dbReference>
<feature type="compositionally biased region" description="Basic and acidic residues" evidence="3">
    <location>
        <begin position="12"/>
        <end position="38"/>
    </location>
</feature>
<protein>
    <submittedName>
        <fullName evidence="4">DNA-directed RNA polymerase subunit 6</fullName>
    </submittedName>
</protein>